<evidence type="ECO:0000313" key="2">
    <source>
        <dbReference type="Proteomes" id="UP000308836"/>
    </source>
</evidence>
<keyword evidence="2" id="KW-1185">Reference proteome</keyword>
<protein>
    <submittedName>
        <fullName evidence="1">DNA polymerase III subunit beta</fullName>
        <ecNumber evidence="1">2.7.7.7</ecNumber>
    </submittedName>
</protein>
<dbReference type="EC" id="2.7.7.7" evidence="1"/>
<proteinExistence type="predicted"/>
<accession>A0AC61R7P7</accession>
<dbReference type="EMBL" id="SRYG01000011">
    <property type="protein sequence ID" value="TGY65952.1"/>
    <property type="molecule type" value="Genomic_DNA"/>
</dbReference>
<organism evidence="1 2">
    <name type="scientific">Dubosiella muris</name>
    <dbReference type="NCBI Taxonomy" id="3038133"/>
    <lineage>
        <taxon>Bacteria</taxon>
        <taxon>Bacillati</taxon>
        <taxon>Bacillota</taxon>
        <taxon>Erysipelotrichia</taxon>
        <taxon>Erysipelotrichales</taxon>
        <taxon>Erysipelotrichaceae</taxon>
        <taxon>Dubosiella</taxon>
    </lineage>
</organism>
<reference evidence="1" key="1">
    <citation type="submission" date="2019-04" db="EMBL/GenBank/DDBJ databases">
        <title>Microbes associate with the intestines of laboratory mice.</title>
        <authorList>
            <person name="Navarre W."/>
            <person name="Wong E."/>
            <person name="Huang K."/>
            <person name="Tropini C."/>
            <person name="Ng K."/>
            <person name="Yu B."/>
        </authorList>
    </citation>
    <scope>NUCLEOTIDE SEQUENCE</scope>
    <source>
        <strain evidence="1">NM09_H32</strain>
    </source>
</reference>
<comment type="caution">
    <text evidence="1">The sequence shown here is derived from an EMBL/GenBank/DDBJ whole genome shotgun (WGS) entry which is preliminary data.</text>
</comment>
<dbReference type="Proteomes" id="UP000308836">
    <property type="component" value="Unassembled WGS sequence"/>
</dbReference>
<gene>
    <name evidence="1" type="primary">dnaN</name>
    <name evidence="1" type="ORF">E5336_06435</name>
</gene>
<sequence>MKFTINRKYLSDKLTIVSRAISMYSPLPALSGIWIEVMKDKIQLTGSDSTISIQSTIYPDEINHLHIEQTGSIIVESKYLQEIVRKMDFDTIEFELMDTTLLRISNKQGVFHLNGIESNAYPELDFYQPKTEFKLSKNQLRTIVTQTAFACSDKDSRPVLTGINFKAIDTQLFCSATDTYRLARKIVQLEQPMDFNITISQKSLGDVVKSLEGEENDVDIFVDNKKVQFVFDDTLYQTNLLDGAFPDVERIIPKEFISFYQSDSTELARAIDRTNFIRKDKVHLIRLECAAKEVHLKTRSSEIGDSNEILMSAIYNGEDLTITCNGTYMLDAIKALNGERVEIDFTGVLKPFRLTNPEDQSVLMIVVPVRSFD</sequence>
<keyword evidence="1" id="KW-0548">Nucleotidyltransferase</keyword>
<evidence type="ECO:0000313" key="1">
    <source>
        <dbReference type="EMBL" id="TGY65952.1"/>
    </source>
</evidence>
<keyword evidence="1" id="KW-0808">Transferase</keyword>
<name>A0AC61R7P7_9FIRM</name>